<gene>
    <name evidence="2" type="ORF">LZZ85_12510</name>
</gene>
<dbReference type="InterPro" id="IPR012341">
    <property type="entry name" value="6hp_glycosidase-like_sf"/>
</dbReference>
<dbReference type="EMBL" id="JAKLTR010000007">
    <property type="protein sequence ID" value="MCG2615113.1"/>
    <property type="molecule type" value="Genomic_DNA"/>
</dbReference>
<accession>A0ABS9KS07</accession>
<dbReference type="RefSeq" id="WP_237872163.1">
    <property type="nucleotide sequence ID" value="NZ_JAKLTR010000007.1"/>
</dbReference>
<dbReference type="PROSITE" id="PS51175">
    <property type="entry name" value="CBM6"/>
    <property type="match status" value="1"/>
</dbReference>
<dbReference type="InterPro" id="IPR008928">
    <property type="entry name" value="6-hairpin_glycosidase_sf"/>
</dbReference>
<protein>
    <recommendedName>
        <fullName evidence="1">CBM6 domain-containing protein</fullName>
    </recommendedName>
</protein>
<dbReference type="InterPro" id="IPR035396">
    <property type="entry name" value="Bac_rhamnosid6H"/>
</dbReference>
<comment type="caution">
    <text evidence="2">The sequence shown here is derived from an EMBL/GenBank/DDBJ whole genome shotgun (WGS) entry which is preliminary data.</text>
</comment>
<evidence type="ECO:0000313" key="2">
    <source>
        <dbReference type="EMBL" id="MCG2615113.1"/>
    </source>
</evidence>
<dbReference type="InterPro" id="IPR008979">
    <property type="entry name" value="Galactose-bd-like_sf"/>
</dbReference>
<feature type="domain" description="CBM6" evidence="1">
    <location>
        <begin position="739"/>
        <end position="875"/>
    </location>
</feature>
<name>A0ABS9KS07_9BACT</name>
<dbReference type="SUPFAM" id="SSF48208">
    <property type="entry name" value="Six-hairpin glycosidases"/>
    <property type="match status" value="1"/>
</dbReference>
<evidence type="ECO:0000259" key="1">
    <source>
        <dbReference type="PROSITE" id="PS51175"/>
    </source>
</evidence>
<keyword evidence="3" id="KW-1185">Reference proteome</keyword>
<dbReference type="InterPro" id="IPR005084">
    <property type="entry name" value="CBM6"/>
</dbReference>
<dbReference type="Gene3D" id="2.60.420.10">
    <property type="entry name" value="Maltose phosphorylase, domain 3"/>
    <property type="match status" value="1"/>
</dbReference>
<organism evidence="2 3">
    <name type="scientific">Terrimonas ginsenosidimutans</name>
    <dbReference type="NCBI Taxonomy" id="2908004"/>
    <lineage>
        <taxon>Bacteria</taxon>
        <taxon>Pseudomonadati</taxon>
        <taxon>Bacteroidota</taxon>
        <taxon>Chitinophagia</taxon>
        <taxon>Chitinophagales</taxon>
        <taxon>Chitinophagaceae</taxon>
        <taxon>Terrimonas</taxon>
    </lineage>
</organism>
<sequence length="879" mass="98559">MYTANAQQPLWKSEAYSIYADSVVQQTFHAKAISAKEIVSDYKSPANEYKPAGISFKFSINGKDNEMVSGTDHHFTMDGDRLRSETPLIVFGKQLKPKKASKVTYLKAGSSLLVKLDMRHVFNDFNTKGFYAGGDGSKIYKEDFKAVYIAGSSAPLIWDFDNLVHHTELKMNDDDGDGIYEILLNMNVEEKEKKTLSHWKLETDLSAFPRYQSPYLLGDALYNMSLEEMNRAIEPDSTLRTGKEWAGVWTRDVSYSIILSMAHLQPRAAQYSLMRKVDKKKKIIQDTGTGGAWPVSTDRMIWAVAAWEIYKVTGNVNWLKDAYEVIRNSIYADMKTVYDEETGLVKGESSFLDWREQTYPVWMQPADIFESENLGTNAVHFQANIVAASMAAVLNDQAGADIFRQNASRIKKAINEKLWMPDAGTYAQYLYGRGHKMVSPRTEALGAALCVIFGIAGEERAKQVVSSMPISPYGITCIYPQIPGIPPYHNNGIWPFVQSYWLWAGAQTKNETSVMESIAAIYRPAALFATNKENFVATNGDYAGTQINSSNMLWSLAGNISIVHHVLFGIRFNEDRVVFQPFVPKALQGERRLDNFRYRDAILDITLQGYGDEIEAVLIDGVKASRAEFPASQQGRHSIRIVLKNTTPGAMAVNHRAVEFTPAMPILTYKDFKLHWQKIPGAVKYKVFVNGMPLTETRSTSVKIFPDTVKECQVIAIDQNGLESFASEPFEIVRASFRQLYETEEQLPAAAYPYAGYSGKGFIESGVAVNPVIRFAIEVDTPGDYRIDFRYANGNGPVNTDNKCAVRTLLVDDQPVSSLVFPQRGKDEWSDWGWSSGLTVKLGAGKHVIQLEYKGENENMSIDVNQVMLDVLRITMLGK</sequence>
<dbReference type="SUPFAM" id="SSF49785">
    <property type="entry name" value="Galactose-binding domain-like"/>
    <property type="match status" value="1"/>
</dbReference>
<dbReference type="Proteomes" id="UP001165367">
    <property type="component" value="Unassembled WGS sequence"/>
</dbReference>
<proteinExistence type="predicted"/>
<reference evidence="2" key="1">
    <citation type="submission" date="2022-01" db="EMBL/GenBank/DDBJ databases">
        <authorList>
            <person name="Jo J.-H."/>
            <person name="Im W.-T."/>
        </authorList>
    </citation>
    <scope>NUCLEOTIDE SEQUENCE</scope>
    <source>
        <strain evidence="2">NA20</strain>
    </source>
</reference>
<dbReference type="Gene3D" id="2.60.120.260">
    <property type="entry name" value="Galactose-binding domain-like"/>
    <property type="match status" value="1"/>
</dbReference>
<dbReference type="Pfam" id="PF17389">
    <property type="entry name" value="Bac_rhamnosid6H"/>
    <property type="match status" value="1"/>
</dbReference>
<dbReference type="Gene3D" id="1.50.10.10">
    <property type="match status" value="1"/>
</dbReference>
<evidence type="ECO:0000313" key="3">
    <source>
        <dbReference type="Proteomes" id="UP001165367"/>
    </source>
</evidence>